<comment type="similarity">
    <text evidence="2">Belongs to the arginine deiminase family.</text>
</comment>
<dbReference type="PANTHER" id="PTHR47271:SF2">
    <property type="entry name" value="ARGININE DEIMINASE"/>
    <property type="match status" value="1"/>
</dbReference>
<comment type="catalytic activity">
    <reaction evidence="5">
        <text>L-arginine + H2O = L-citrulline + NH4(+)</text>
        <dbReference type="Rhea" id="RHEA:19597"/>
        <dbReference type="ChEBI" id="CHEBI:15377"/>
        <dbReference type="ChEBI" id="CHEBI:28938"/>
        <dbReference type="ChEBI" id="CHEBI:32682"/>
        <dbReference type="ChEBI" id="CHEBI:57743"/>
        <dbReference type="EC" id="3.5.3.6"/>
    </reaction>
</comment>
<keyword evidence="4" id="KW-0378">Hydrolase</keyword>
<gene>
    <name evidence="7" type="ORF">FH603_5020</name>
</gene>
<dbReference type="PRINTS" id="PR01466">
    <property type="entry name" value="ARGDEIMINASE"/>
</dbReference>
<dbReference type="EMBL" id="VFIA01000047">
    <property type="protein sequence ID" value="MBC3794491.1"/>
    <property type="molecule type" value="Genomic_DNA"/>
</dbReference>
<feature type="region of interest" description="Disordered" evidence="6">
    <location>
        <begin position="1"/>
        <end position="27"/>
    </location>
</feature>
<dbReference type="SUPFAM" id="SSF55909">
    <property type="entry name" value="Pentein"/>
    <property type="match status" value="1"/>
</dbReference>
<protein>
    <recommendedName>
        <fullName evidence="3">arginine deiminase</fullName>
        <ecNumber evidence="3">3.5.3.6</ecNumber>
    </recommendedName>
</protein>
<dbReference type="EC" id="3.5.3.6" evidence="3"/>
<evidence type="ECO:0000256" key="5">
    <source>
        <dbReference type="ARBA" id="ARBA00049429"/>
    </source>
</evidence>
<sequence length="504" mass="56935">MKTGIQPVETAGQPTEKQAAQPTATRSARINVSSEIGTLRRMLIHSPDRGLGKVVPSKAQDWLFEDIVHLNMMRRDEYDYYVKILLYFLDPDKVRGKIASLGPDSDRNFFKPDHNEYFRSSKVVDVQSLLSEILADEVIRTRLIAAICGIERTSFRTQQKLNEFDPVELAKIMISGSLPDQAMLFAPLPNFIFTRDIGIVINDHILLNKPAKLARTREALLMQYIFFNHPLFADYQDKIIEIPDNEHAFLLPDADANSDVTRSTLEGGDVMMIAKRHLIVGVSERTTLYAAQQVMRLVFAKSLVDTVTIVKIPKKRDYMHIDTVFTQAKRNVWVLLGSLARTGDEAKKRDVIHFFAPKDVSEDLKILQFKKGSEQKPIEIENLEDLLVGISKDDLGVTEPVQFIYSGNNEFPFGAREQWTDSCNLLALKDGVVVGYDRNQKTTDAFQAAGFDVVRAADLLDRFERGESSPETIENTFIMLPSAELSRARGGSHCMSLPLLREEL</sequence>
<dbReference type="Gene3D" id="3.75.10.10">
    <property type="entry name" value="L-arginine/glycine Amidinotransferase, Chain A"/>
    <property type="match status" value="1"/>
</dbReference>
<comment type="caution">
    <text evidence="7">The sequence shown here is derived from an EMBL/GenBank/DDBJ whole genome shotgun (WGS) entry which is preliminary data.</text>
</comment>
<evidence type="ECO:0000256" key="1">
    <source>
        <dbReference type="ARBA" id="ARBA00005213"/>
    </source>
</evidence>
<evidence type="ECO:0000256" key="4">
    <source>
        <dbReference type="ARBA" id="ARBA00022801"/>
    </source>
</evidence>
<name>A0ABR6WD50_9BACT</name>
<dbReference type="Proteomes" id="UP000700732">
    <property type="component" value="Unassembled WGS sequence"/>
</dbReference>
<evidence type="ECO:0000256" key="3">
    <source>
        <dbReference type="ARBA" id="ARBA00012171"/>
    </source>
</evidence>
<evidence type="ECO:0000256" key="2">
    <source>
        <dbReference type="ARBA" id="ARBA00010206"/>
    </source>
</evidence>
<accession>A0ABR6WD50</accession>
<proteinExistence type="inferred from homology"/>
<feature type="compositionally biased region" description="Polar residues" evidence="6">
    <location>
        <begin position="12"/>
        <end position="27"/>
    </location>
</feature>
<dbReference type="PANTHER" id="PTHR47271">
    <property type="entry name" value="ARGININE DEIMINASE"/>
    <property type="match status" value="1"/>
</dbReference>
<keyword evidence="8" id="KW-1185">Reference proteome</keyword>
<evidence type="ECO:0000313" key="7">
    <source>
        <dbReference type="EMBL" id="MBC3794491.1"/>
    </source>
</evidence>
<evidence type="ECO:0000256" key="6">
    <source>
        <dbReference type="SAM" id="MobiDB-lite"/>
    </source>
</evidence>
<dbReference type="InterPro" id="IPR003876">
    <property type="entry name" value="Arg_deiminase"/>
</dbReference>
<evidence type="ECO:0000313" key="8">
    <source>
        <dbReference type="Proteomes" id="UP000700732"/>
    </source>
</evidence>
<organism evidence="7 8">
    <name type="scientific">Spirosoma utsteinense</name>
    <dbReference type="NCBI Taxonomy" id="2585773"/>
    <lineage>
        <taxon>Bacteria</taxon>
        <taxon>Pseudomonadati</taxon>
        <taxon>Bacteroidota</taxon>
        <taxon>Cytophagia</taxon>
        <taxon>Cytophagales</taxon>
        <taxon>Cytophagaceae</taxon>
        <taxon>Spirosoma</taxon>
    </lineage>
</organism>
<reference evidence="7 8" key="1">
    <citation type="submission" date="2019-06" db="EMBL/GenBank/DDBJ databases">
        <title>Spirosoma utsteinense sp. nov. isolated from Antarctic ice-free soils.</title>
        <authorList>
            <person name="Tahon G."/>
        </authorList>
    </citation>
    <scope>NUCLEOTIDE SEQUENCE [LARGE SCALE GENOMIC DNA]</scope>
    <source>
        <strain evidence="7 8">LMG 31447</strain>
    </source>
</reference>
<dbReference type="Pfam" id="PF02274">
    <property type="entry name" value="ADI"/>
    <property type="match status" value="1"/>
</dbReference>
<comment type="pathway">
    <text evidence="1">Amino-acid degradation; L-arginine degradation via ADI pathway; carbamoyl phosphate from L-arginine: step 1/2.</text>
</comment>